<evidence type="ECO:0000256" key="2">
    <source>
        <dbReference type="RuleBase" id="RU362080"/>
    </source>
</evidence>
<gene>
    <name evidence="3" type="ORF">ERS852411_03041</name>
    <name evidence="4" type="ORF">PND83_21420</name>
    <name evidence="5" type="ORF">PNE06_21120</name>
</gene>
<accession>A0A174MLU0</accession>
<protein>
    <recommendedName>
        <fullName evidence="2">Antitoxin</fullName>
    </recommendedName>
</protein>
<evidence type="ECO:0000313" key="6">
    <source>
        <dbReference type="Proteomes" id="UP000095746"/>
    </source>
</evidence>
<dbReference type="NCBIfam" id="TIGR01552">
    <property type="entry name" value="phd_fam"/>
    <property type="match status" value="1"/>
</dbReference>
<evidence type="ECO:0000256" key="1">
    <source>
        <dbReference type="ARBA" id="ARBA00009981"/>
    </source>
</evidence>
<dbReference type="SUPFAM" id="SSF143120">
    <property type="entry name" value="YefM-like"/>
    <property type="match status" value="1"/>
</dbReference>
<dbReference type="EMBL" id="JAQLWV010000048">
    <property type="protein sequence ID" value="MDB7935592.1"/>
    <property type="molecule type" value="Genomic_DNA"/>
</dbReference>
<organism evidence="3 6">
    <name type="scientific">Flavonifractor plautii</name>
    <name type="common">Fusobacterium plautii</name>
    <dbReference type="NCBI Taxonomy" id="292800"/>
    <lineage>
        <taxon>Bacteria</taxon>
        <taxon>Bacillati</taxon>
        <taxon>Bacillota</taxon>
        <taxon>Clostridia</taxon>
        <taxon>Eubacteriales</taxon>
        <taxon>Oscillospiraceae</taxon>
        <taxon>Flavonifractor</taxon>
    </lineage>
</organism>
<evidence type="ECO:0000313" key="3">
    <source>
        <dbReference type="EMBL" id="CUP36326.1"/>
    </source>
</evidence>
<proteinExistence type="inferred from homology"/>
<dbReference type="EMBL" id="JAQLWO010000037">
    <property type="protein sequence ID" value="MDB7908548.1"/>
    <property type="molecule type" value="Genomic_DNA"/>
</dbReference>
<dbReference type="EMBL" id="CYZT01000331">
    <property type="protein sequence ID" value="CUP36326.1"/>
    <property type="molecule type" value="Genomic_DNA"/>
</dbReference>
<evidence type="ECO:0000313" key="4">
    <source>
        <dbReference type="EMBL" id="MDB7908548.1"/>
    </source>
</evidence>
<name>A0A174MLU0_FLAPL</name>
<sequence length="89" mass="10025">MIIKPSTALRNDYGSISDLAHTEDAPIYITKNGEGDLVIMSIDAYERREEVLKLRAKIEAAEQARLSGQPVYSIEESRKRLEAIYGQDL</sequence>
<dbReference type="Gene3D" id="3.40.1620.10">
    <property type="entry name" value="YefM-like domain"/>
    <property type="match status" value="1"/>
</dbReference>
<dbReference type="Pfam" id="PF02604">
    <property type="entry name" value="PhdYeFM_antitox"/>
    <property type="match status" value="1"/>
</dbReference>
<dbReference type="Proteomes" id="UP000095746">
    <property type="component" value="Unassembled WGS sequence"/>
</dbReference>
<comment type="function">
    <text evidence="2">Antitoxin component of a type II toxin-antitoxin (TA) system.</text>
</comment>
<comment type="similarity">
    <text evidence="1 2">Belongs to the phD/YefM antitoxin family.</text>
</comment>
<dbReference type="Proteomes" id="UP001211173">
    <property type="component" value="Unassembled WGS sequence"/>
</dbReference>
<dbReference type="Proteomes" id="UP001211006">
    <property type="component" value="Unassembled WGS sequence"/>
</dbReference>
<evidence type="ECO:0000313" key="5">
    <source>
        <dbReference type="EMBL" id="MDB7935592.1"/>
    </source>
</evidence>
<dbReference type="RefSeq" id="WP_024724742.1">
    <property type="nucleotide sequence ID" value="NZ_BAABZG010000001.1"/>
</dbReference>
<dbReference type="InterPro" id="IPR036165">
    <property type="entry name" value="YefM-like_sf"/>
</dbReference>
<dbReference type="InterPro" id="IPR006442">
    <property type="entry name" value="Antitoxin_Phd/YefM"/>
</dbReference>
<dbReference type="AlphaFoldDB" id="A0A174MLU0"/>
<reference evidence="3 6" key="1">
    <citation type="submission" date="2015-09" db="EMBL/GenBank/DDBJ databases">
        <authorList>
            <consortium name="Pathogen Informatics"/>
        </authorList>
    </citation>
    <scope>NUCLEOTIDE SEQUENCE [LARGE SCALE GENOMIC DNA]</scope>
    <source>
        <strain evidence="3 6">2789STDY5608854</strain>
    </source>
</reference>
<reference evidence="4" key="2">
    <citation type="submission" date="2023-01" db="EMBL/GenBank/DDBJ databases">
        <title>Human gut microbiome strain richness.</title>
        <authorList>
            <person name="Chen-Liaw A."/>
        </authorList>
    </citation>
    <scope>NUCLEOTIDE SEQUENCE</scope>
    <source>
        <strain evidence="5">1001287st1_F4_1001285I_161205</strain>
        <strain evidence="4">2225st1_A6_2225SCRN_200828</strain>
    </source>
</reference>